<accession>U2YXM2</accession>
<feature type="transmembrane region" description="Helical" evidence="1">
    <location>
        <begin position="95"/>
        <end position="120"/>
    </location>
</feature>
<name>U2YXM2_9EURY</name>
<sequence length="161" mass="16404">MLSERLPAAVERTPLQAAKFVGVLAALALSVLGFTRVLSGPGLLFDGQFLALVLTPLVALALVTVVCCETLYSVSRVIRSDATLAEQVSGRIGYVLLRGVEAAIGVGGALFIASLVPALVDESTPAPAGVGITLIAMAVGLGILVASLVRAAAELFVYGDE</sequence>
<dbReference type="OrthoDB" id="378710at2157"/>
<comment type="caution">
    <text evidence="2">The sequence shown here is derived from an EMBL/GenBank/DDBJ whole genome shotgun (WGS) entry which is preliminary data.</text>
</comment>
<keyword evidence="1" id="KW-1133">Transmembrane helix</keyword>
<protein>
    <recommendedName>
        <fullName evidence="4">DUF2975 domain-containing protein</fullName>
    </recommendedName>
</protein>
<dbReference type="RefSeq" id="WP_020221606.1">
    <property type="nucleotide sequence ID" value="NZ_BANO01000078.1"/>
</dbReference>
<dbReference type="Proteomes" id="UP000016986">
    <property type="component" value="Unassembled WGS sequence"/>
</dbReference>
<organism evidence="2 3">
    <name type="scientific">Halarchaeum acidiphilum MH1-52-1</name>
    <dbReference type="NCBI Taxonomy" id="1261545"/>
    <lineage>
        <taxon>Archaea</taxon>
        <taxon>Methanobacteriati</taxon>
        <taxon>Methanobacteriota</taxon>
        <taxon>Stenosarchaea group</taxon>
        <taxon>Halobacteria</taxon>
        <taxon>Halobacteriales</taxon>
        <taxon>Halobacteriaceae</taxon>
    </lineage>
</organism>
<evidence type="ECO:0000256" key="1">
    <source>
        <dbReference type="SAM" id="Phobius"/>
    </source>
</evidence>
<dbReference type="EMBL" id="BATA01000075">
    <property type="protein sequence ID" value="GAD53547.1"/>
    <property type="molecule type" value="Genomic_DNA"/>
</dbReference>
<gene>
    <name evidence="2" type="ORF">MBEHAL_2307</name>
</gene>
<keyword evidence="1" id="KW-0472">Membrane</keyword>
<keyword evidence="3" id="KW-1185">Reference proteome</keyword>
<dbReference type="AlphaFoldDB" id="U2YXM2"/>
<proteinExistence type="predicted"/>
<feature type="transmembrane region" description="Helical" evidence="1">
    <location>
        <begin position="50"/>
        <end position="74"/>
    </location>
</feature>
<keyword evidence="1" id="KW-0812">Transmembrane</keyword>
<reference evidence="2 3" key="1">
    <citation type="submission" date="2013-09" db="EMBL/GenBank/DDBJ databases">
        <title>Whole genome sequencing of Halarchaeum acidiphilum strain MH1-52-1.</title>
        <authorList>
            <person name="Shimane Y."/>
            <person name="Minegishi H."/>
            <person name="Nishi S."/>
            <person name="Echigo A."/>
            <person name="Shuto A."/>
            <person name="Konishi M."/>
            <person name="Ito T."/>
            <person name="Ohkuma M."/>
            <person name="Ohta Y."/>
            <person name="Nagano Y."/>
            <person name="Tsubouchi T."/>
            <person name="Mori K."/>
            <person name="Usui K."/>
            <person name="Kamekura M."/>
            <person name="Usami R."/>
            <person name="Takaki Y."/>
            <person name="Hatada Y."/>
        </authorList>
    </citation>
    <scope>NUCLEOTIDE SEQUENCE [LARGE SCALE GENOMIC DNA]</scope>
    <source>
        <strain evidence="2 3">JCM 16109</strain>
    </source>
</reference>
<evidence type="ECO:0000313" key="3">
    <source>
        <dbReference type="Proteomes" id="UP000016986"/>
    </source>
</evidence>
<evidence type="ECO:0008006" key="4">
    <source>
        <dbReference type="Google" id="ProtNLM"/>
    </source>
</evidence>
<feature type="transmembrane region" description="Helical" evidence="1">
    <location>
        <begin position="20"/>
        <end position="38"/>
    </location>
</feature>
<feature type="transmembrane region" description="Helical" evidence="1">
    <location>
        <begin position="126"/>
        <end position="149"/>
    </location>
</feature>
<evidence type="ECO:0000313" key="2">
    <source>
        <dbReference type="EMBL" id="GAD53547.1"/>
    </source>
</evidence>